<dbReference type="PANTHER" id="PTHR44366:SF1">
    <property type="entry name" value="UDP-N-ACETYLGLUCOSAMINE--PEPTIDE N-ACETYLGLUCOSAMINYLTRANSFERASE 110 KDA SUBUNIT"/>
    <property type="match status" value="1"/>
</dbReference>
<evidence type="ECO:0000256" key="5">
    <source>
        <dbReference type="ARBA" id="ARBA00022679"/>
    </source>
</evidence>
<dbReference type="SUPFAM" id="SSF53756">
    <property type="entry name" value="UDP-Glycosyltransferase/glycogen phosphorylase"/>
    <property type="match status" value="1"/>
</dbReference>
<feature type="repeat" description="TPR" evidence="8">
    <location>
        <begin position="71"/>
        <end position="104"/>
    </location>
</feature>
<dbReference type="Gene3D" id="1.25.40.10">
    <property type="entry name" value="Tetratricopeptide repeat domain"/>
    <property type="match status" value="2"/>
</dbReference>
<feature type="repeat" description="TPR" evidence="8">
    <location>
        <begin position="3"/>
        <end position="36"/>
    </location>
</feature>
<evidence type="ECO:0000256" key="2">
    <source>
        <dbReference type="ARBA" id="ARBA00005386"/>
    </source>
</evidence>
<name>A0ABU0J941_9HYPH</name>
<dbReference type="EC" id="2.4.1.255" evidence="3"/>
<gene>
    <name evidence="10" type="ORF">QO011_003814</name>
</gene>
<dbReference type="InterPro" id="IPR029489">
    <property type="entry name" value="OGT/SEC/SPY_C"/>
</dbReference>
<accession>A0ABU0J941</accession>
<evidence type="ECO:0000313" key="10">
    <source>
        <dbReference type="EMBL" id="MDQ0470795.1"/>
    </source>
</evidence>
<feature type="repeat" description="TPR" evidence="8">
    <location>
        <begin position="139"/>
        <end position="172"/>
    </location>
</feature>
<comment type="similarity">
    <text evidence="2">Belongs to the glycosyltransferase 41 family. O-GlcNAc transferase subfamily.</text>
</comment>
<evidence type="ECO:0000256" key="6">
    <source>
        <dbReference type="ARBA" id="ARBA00022737"/>
    </source>
</evidence>
<dbReference type="Gene3D" id="3.40.50.11380">
    <property type="match status" value="1"/>
</dbReference>
<reference evidence="10 11" key="1">
    <citation type="submission" date="2023-07" db="EMBL/GenBank/DDBJ databases">
        <title>Genomic Encyclopedia of Type Strains, Phase IV (KMG-IV): sequencing the most valuable type-strain genomes for metagenomic binning, comparative biology and taxonomic classification.</title>
        <authorList>
            <person name="Goeker M."/>
        </authorList>
    </citation>
    <scope>NUCLEOTIDE SEQUENCE [LARGE SCALE GENOMIC DNA]</scope>
    <source>
        <strain evidence="10 11">DSM 19619</strain>
    </source>
</reference>
<dbReference type="PANTHER" id="PTHR44366">
    <property type="entry name" value="UDP-N-ACETYLGLUCOSAMINE--PEPTIDE N-ACETYLGLUCOSAMINYLTRANSFERASE 110 KDA SUBUNIT"/>
    <property type="match status" value="1"/>
</dbReference>
<evidence type="ECO:0000256" key="7">
    <source>
        <dbReference type="ARBA" id="ARBA00022803"/>
    </source>
</evidence>
<dbReference type="EMBL" id="JAUSVX010000007">
    <property type="protein sequence ID" value="MDQ0470795.1"/>
    <property type="molecule type" value="Genomic_DNA"/>
</dbReference>
<protein>
    <recommendedName>
        <fullName evidence="3">protein O-GlcNAc transferase</fullName>
        <ecNumber evidence="3">2.4.1.255</ecNumber>
    </recommendedName>
</protein>
<dbReference type="Gene3D" id="3.40.50.2000">
    <property type="entry name" value="Glycogen Phosphorylase B"/>
    <property type="match status" value="1"/>
</dbReference>
<evidence type="ECO:0000256" key="4">
    <source>
        <dbReference type="ARBA" id="ARBA00022676"/>
    </source>
</evidence>
<keyword evidence="7 8" id="KW-0802">TPR repeat</keyword>
<dbReference type="InterPro" id="IPR011990">
    <property type="entry name" value="TPR-like_helical_dom_sf"/>
</dbReference>
<evidence type="ECO:0000256" key="8">
    <source>
        <dbReference type="PROSITE-ProRule" id="PRU00339"/>
    </source>
</evidence>
<dbReference type="GO" id="GO:0016740">
    <property type="term" value="F:transferase activity"/>
    <property type="evidence" value="ECO:0007669"/>
    <property type="project" value="UniProtKB-KW"/>
</dbReference>
<dbReference type="Pfam" id="PF13181">
    <property type="entry name" value="TPR_8"/>
    <property type="match status" value="2"/>
</dbReference>
<dbReference type="InterPro" id="IPR037919">
    <property type="entry name" value="OGT"/>
</dbReference>
<dbReference type="SUPFAM" id="SSF48452">
    <property type="entry name" value="TPR-like"/>
    <property type="match status" value="1"/>
</dbReference>
<evidence type="ECO:0000259" key="9">
    <source>
        <dbReference type="Pfam" id="PF13844"/>
    </source>
</evidence>
<keyword evidence="4" id="KW-0328">Glycosyltransferase</keyword>
<organism evidence="10 11">
    <name type="scientific">Labrys wisconsinensis</name>
    <dbReference type="NCBI Taxonomy" id="425677"/>
    <lineage>
        <taxon>Bacteria</taxon>
        <taxon>Pseudomonadati</taxon>
        <taxon>Pseudomonadota</taxon>
        <taxon>Alphaproteobacteria</taxon>
        <taxon>Hyphomicrobiales</taxon>
        <taxon>Xanthobacteraceae</taxon>
        <taxon>Labrys</taxon>
    </lineage>
</organism>
<comment type="pathway">
    <text evidence="1">Protein modification; protein glycosylation.</text>
</comment>
<dbReference type="Pfam" id="PF13844">
    <property type="entry name" value="Glyco_transf_41"/>
    <property type="match status" value="2"/>
</dbReference>
<keyword evidence="11" id="KW-1185">Reference proteome</keyword>
<dbReference type="PROSITE" id="PS50005">
    <property type="entry name" value="TPR"/>
    <property type="match status" value="4"/>
</dbReference>
<dbReference type="InterPro" id="IPR019734">
    <property type="entry name" value="TPR_rpt"/>
</dbReference>
<evidence type="ECO:0000256" key="3">
    <source>
        <dbReference type="ARBA" id="ARBA00011970"/>
    </source>
</evidence>
<comment type="caution">
    <text evidence="10">The sequence shown here is derived from an EMBL/GenBank/DDBJ whole genome shotgun (WGS) entry which is preliminary data.</text>
</comment>
<keyword evidence="5 10" id="KW-0808">Transferase</keyword>
<sequence>MSANVIVLQGLDHHRKGRLDQAEALYRKALAANPGDFDALNLLGALLIQRGAAGQALAPLTEATKLRPRNPDALMRLASVHRSLGDHARAERCYRKLIQIEPNFADGHFNHGNLLAAVGRIDEAAGAYRRCIQLQPRHAAAYHNLAELHCAVGQSEAGLGYFKTLLRLEPHSARAHLGLGLALDGLGRLEEALAANERGLALETAGNDIGAAAAVLGVRQKLCAWDGWTALRDRIGATPPGVSCNTMPFTLLAALDEPALHRRAAEDFMVGKRLPTRAPPSPARDARRIRIAYLSADLHVHATTVLMAGVLEAHDRSRFEVHLVSWGEDDGSAMRKRLKAACHQFHEVRQSPDIDVADRLRSLDIHIAVDLKGHTRGARPALLSLRPAPMQVGYLGYPGTIGTDCLDYVIADAFVLPFDQQPFYPERIVHLPGCYQPNSDARQAGDRKPRQACGLPESGFVFACFNNTYKTTPEVFAVWMNLLRAVPDSVLWLYRDNHAAGENLRREAEAAGVDPGRLVFADKVVLEDHLARIGHADLFLDTLPYNAHTTASDALWAGVPVVTCAGRSFAARVAGSLLHAVGLPELVTERPGDYEALALALARDPSRLAGIRDRLRHAVETSALFAPAATCRHLEAAYEGMYRRWLDGQAPEAFAVPAA</sequence>
<feature type="domain" description="O-GlcNAc transferase C-terminal" evidence="9">
    <location>
        <begin position="280"/>
        <end position="435"/>
    </location>
</feature>
<evidence type="ECO:0000256" key="1">
    <source>
        <dbReference type="ARBA" id="ARBA00004922"/>
    </source>
</evidence>
<proteinExistence type="inferred from homology"/>
<dbReference type="Pfam" id="PF13432">
    <property type="entry name" value="TPR_16"/>
    <property type="match status" value="1"/>
</dbReference>
<evidence type="ECO:0000313" key="11">
    <source>
        <dbReference type="Proteomes" id="UP001242480"/>
    </source>
</evidence>
<feature type="domain" description="O-GlcNAc transferase C-terminal" evidence="9">
    <location>
        <begin position="450"/>
        <end position="631"/>
    </location>
</feature>
<feature type="repeat" description="TPR" evidence="8">
    <location>
        <begin position="105"/>
        <end position="138"/>
    </location>
</feature>
<dbReference type="Pfam" id="PF14559">
    <property type="entry name" value="TPR_19"/>
    <property type="match status" value="1"/>
</dbReference>
<dbReference type="Proteomes" id="UP001242480">
    <property type="component" value="Unassembled WGS sequence"/>
</dbReference>
<dbReference type="RefSeq" id="WP_307275052.1">
    <property type="nucleotide sequence ID" value="NZ_JAUSVX010000007.1"/>
</dbReference>
<dbReference type="SMART" id="SM00028">
    <property type="entry name" value="TPR"/>
    <property type="match status" value="6"/>
</dbReference>
<keyword evidence="6" id="KW-0677">Repeat</keyword>